<proteinExistence type="predicted"/>
<comment type="caution">
    <text evidence="1">The sequence shown here is derived from an EMBL/GenBank/DDBJ whole genome shotgun (WGS) entry which is preliminary data.</text>
</comment>
<dbReference type="EMBL" id="MEWZ01000023">
    <property type="protein sequence ID" value="OGC86427.1"/>
    <property type="molecule type" value="Genomic_DNA"/>
</dbReference>
<name>A0A1F4XXI2_9BACT</name>
<accession>A0A1F4XXI2</accession>
<dbReference type="Proteomes" id="UP000178585">
    <property type="component" value="Unassembled WGS sequence"/>
</dbReference>
<gene>
    <name evidence="1" type="ORF">A2949_03120</name>
</gene>
<sequence length="183" mass="20576">MIIVAVGKTKKGEELVWERLEKEEIATLASTPALFGGDRTFVLEGALYGERAEEFMRSLEVFSESPHTFVFVEEKLLKAETDALKKVGALLEIEKRPLPAKRGFDSFGVAQALGARDRKRLWLGLMQSFKAGERAEAVAGLLCWKARQMKSVQLSRELVKIYHDSHRGAGELELLLERFALKL</sequence>
<dbReference type="STRING" id="1797245.A2949_03120"/>
<organism evidence="1 2">
    <name type="scientific">Candidatus Adlerbacteria bacterium RIFCSPLOWO2_01_FULL_54_21b</name>
    <dbReference type="NCBI Taxonomy" id="1797245"/>
    <lineage>
        <taxon>Bacteria</taxon>
        <taxon>Candidatus Adleribacteriota</taxon>
    </lineage>
</organism>
<evidence type="ECO:0000313" key="2">
    <source>
        <dbReference type="Proteomes" id="UP000178585"/>
    </source>
</evidence>
<dbReference type="AlphaFoldDB" id="A0A1F4XXI2"/>
<evidence type="ECO:0008006" key="3">
    <source>
        <dbReference type="Google" id="ProtNLM"/>
    </source>
</evidence>
<protein>
    <recommendedName>
        <fullName evidence="3">DNA polymerase III delta N-terminal domain-containing protein</fullName>
    </recommendedName>
</protein>
<evidence type="ECO:0000313" key="1">
    <source>
        <dbReference type="EMBL" id="OGC86427.1"/>
    </source>
</evidence>
<reference evidence="1 2" key="1">
    <citation type="journal article" date="2016" name="Nat. Commun.">
        <title>Thousands of microbial genomes shed light on interconnected biogeochemical processes in an aquifer system.</title>
        <authorList>
            <person name="Anantharaman K."/>
            <person name="Brown C.T."/>
            <person name="Hug L.A."/>
            <person name="Sharon I."/>
            <person name="Castelle C.J."/>
            <person name="Probst A.J."/>
            <person name="Thomas B.C."/>
            <person name="Singh A."/>
            <person name="Wilkins M.J."/>
            <person name="Karaoz U."/>
            <person name="Brodie E.L."/>
            <person name="Williams K.H."/>
            <person name="Hubbard S.S."/>
            <person name="Banfield J.F."/>
        </authorList>
    </citation>
    <scope>NUCLEOTIDE SEQUENCE [LARGE SCALE GENOMIC DNA]</scope>
</reference>